<evidence type="ECO:0000256" key="1">
    <source>
        <dbReference type="ARBA" id="ARBA00004123"/>
    </source>
</evidence>
<protein>
    <recommendedName>
        <fullName evidence="11">Two-component response regulator ORR29</fullName>
    </recommendedName>
</protein>
<feature type="region of interest" description="Disordered" evidence="13">
    <location>
        <begin position="357"/>
        <end position="393"/>
    </location>
</feature>
<dbReference type="GO" id="GO:0005634">
    <property type="term" value="C:nucleus"/>
    <property type="evidence" value="ECO:0007669"/>
    <property type="project" value="UniProtKB-SubCell"/>
</dbReference>
<comment type="subcellular location">
    <subcellularLocation>
        <location evidence="1">Nucleus</location>
    </subcellularLocation>
</comment>
<keyword evidence="7" id="KW-0238">DNA-binding</keyword>
<keyword evidence="6" id="KW-0805">Transcription regulation</keyword>
<dbReference type="STRING" id="40149.A0A0E0DCS2"/>
<dbReference type="GO" id="GO:0003677">
    <property type="term" value="F:DNA binding"/>
    <property type="evidence" value="ECO:0007669"/>
    <property type="project" value="UniProtKB-KW"/>
</dbReference>
<dbReference type="GO" id="GO:0009736">
    <property type="term" value="P:cytokinin-activated signaling pathway"/>
    <property type="evidence" value="ECO:0007669"/>
    <property type="project" value="UniProtKB-KW"/>
</dbReference>
<feature type="region of interest" description="Disordered" evidence="13">
    <location>
        <begin position="286"/>
        <end position="325"/>
    </location>
</feature>
<evidence type="ECO:0000256" key="8">
    <source>
        <dbReference type="ARBA" id="ARBA00023159"/>
    </source>
</evidence>
<dbReference type="FunFam" id="1.10.10.60:FF:000007">
    <property type="entry name" value="Two-component response regulator"/>
    <property type="match status" value="1"/>
</dbReference>
<keyword evidence="4" id="KW-0932">Cytokinin signaling pathway</keyword>
<keyword evidence="3 12" id="KW-0597">Phosphoprotein</keyword>
<feature type="modified residue" description="4-aspartylphosphate" evidence="12">
    <location>
        <position position="65"/>
    </location>
</feature>
<dbReference type="InterPro" id="IPR006447">
    <property type="entry name" value="Myb_dom_plants"/>
</dbReference>
<dbReference type="InterPro" id="IPR009057">
    <property type="entry name" value="Homeodomain-like_sf"/>
</dbReference>
<evidence type="ECO:0000256" key="3">
    <source>
        <dbReference type="ARBA" id="ARBA00022553"/>
    </source>
</evidence>
<dbReference type="NCBIfam" id="TIGR01557">
    <property type="entry name" value="myb_SHAQKYF"/>
    <property type="match status" value="1"/>
</dbReference>
<evidence type="ECO:0000256" key="5">
    <source>
        <dbReference type="ARBA" id="ARBA00023012"/>
    </source>
</evidence>
<evidence type="ECO:0000313" key="16">
    <source>
        <dbReference type="Proteomes" id="UP000008021"/>
    </source>
</evidence>
<evidence type="ECO:0000256" key="2">
    <source>
        <dbReference type="ARBA" id="ARBA00006015"/>
    </source>
</evidence>
<keyword evidence="5" id="KW-0902">Two-component regulatory system</keyword>
<keyword evidence="9" id="KW-0804">Transcription</keyword>
<keyword evidence="8" id="KW-0010">Activator</keyword>
<dbReference type="SUPFAM" id="SSF46689">
    <property type="entry name" value="Homeodomain-like"/>
    <property type="match status" value="1"/>
</dbReference>
<keyword evidence="10" id="KW-0539">Nucleus</keyword>
<evidence type="ECO:0000256" key="7">
    <source>
        <dbReference type="ARBA" id="ARBA00023125"/>
    </source>
</evidence>
<dbReference type="Pfam" id="PF00072">
    <property type="entry name" value="Response_reg"/>
    <property type="match status" value="1"/>
</dbReference>
<keyword evidence="16" id="KW-1185">Reference proteome</keyword>
<dbReference type="PANTHER" id="PTHR43874:SF92">
    <property type="entry name" value="TWO-COMPONENT RESPONSE REGULATOR ORR28"/>
    <property type="match status" value="1"/>
</dbReference>
<evidence type="ECO:0000256" key="6">
    <source>
        <dbReference type="ARBA" id="ARBA00023015"/>
    </source>
</evidence>
<dbReference type="FunFam" id="3.40.50.2300:FF:000448">
    <property type="entry name" value="Two-component response regulator ORR29"/>
    <property type="match status" value="1"/>
</dbReference>
<organism evidence="15">
    <name type="scientific">Oryza meridionalis</name>
    <dbReference type="NCBI Taxonomy" id="40149"/>
    <lineage>
        <taxon>Eukaryota</taxon>
        <taxon>Viridiplantae</taxon>
        <taxon>Streptophyta</taxon>
        <taxon>Embryophyta</taxon>
        <taxon>Tracheophyta</taxon>
        <taxon>Spermatophyta</taxon>
        <taxon>Magnoliopsida</taxon>
        <taxon>Liliopsida</taxon>
        <taxon>Poales</taxon>
        <taxon>Poaceae</taxon>
        <taxon>BOP clade</taxon>
        <taxon>Oryzoideae</taxon>
        <taxon>Oryzeae</taxon>
        <taxon>Oryzinae</taxon>
        <taxon>Oryza</taxon>
    </lineage>
</organism>
<feature type="domain" description="Response regulatory" evidence="14">
    <location>
        <begin position="13"/>
        <end position="130"/>
    </location>
</feature>
<evidence type="ECO:0000256" key="13">
    <source>
        <dbReference type="SAM" id="MobiDB-lite"/>
    </source>
</evidence>
<dbReference type="SMART" id="SM00448">
    <property type="entry name" value="REC"/>
    <property type="match status" value="1"/>
</dbReference>
<evidence type="ECO:0000256" key="10">
    <source>
        <dbReference type="ARBA" id="ARBA00023242"/>
    </source>
</evidence>
<name>A0A0E0DCS2_9ORYZ</name>
<dbReference type="GO" id="GO:0000160">
    <property type="term" value="P:phosphorelay signal transduction system"/>
    <property type="evidence" value="ECO:0007669"/>
    <property type="project" value="UniProtKB-KW"/>
</dbReference>
<dbReference type="PROSITE" id="PS50110">
    <property type="entry name" value="RESPONSE_REGULATORY"/>
    <property type="match status" value="1"/>
</dbReference>
<dbReference type="EnsemblPlants" id="OMERI04G07740.1">
    <property type="protein sequence ID" value="OMERI04G07740.1"/>
    <property type="gene ID" value="OMERI04G07740"/>
</dbReference>
<evidence type="ECO:0000256" key="11">
    <source>
        <dbReference type="ARBA" id="ARBA00068397"/>
    </source>
</evidence>
<dbReference type="InterPro" id="IPR011006">
    <property type="entry name" value="CheY-like_superfamily"/>
</dbReference>
<accession>A0A0E0DCS2</accession>
<dbReference type="Gramene" id="OMERI04G07740.1">
    <property type="protein sequence ID" value="OMERI04G07740.1"/>
    <property type="gene ID" value="OMERI04G07740"/>
</dbReference>
<evidence type="ECO:0000256" key="4">
    <source>
        <dbReference type="ARBA" id="ARBA00022864"/>
    </source>
</evidence>
<dbReference type="HOGENOM" id="CLU_770221_0_0_1"/>
<dbReference type="InterPro" id="IPR001789">
    <property type="entry name" value="Sig_transdc_resp-reg_receiver"/>
</dbReference>
<evidence type="ECO:0000259" key="14">
    <source>
        <dbReference type="PROSITE" id="PS50110"/>
    </source>
</evidence>
<proteinExistence type="inferred from homology"/>
<dbReference type="AlphaFoldDB" id="A0A0E0DCS2"/>
<feature type="compositionally biased region" description="Polar residues" evidence="13">
    <location>
        <begin position="311"/>
        <end position="325"/>
    </location>
</feature>
<reference evidence="15" key="2">
    <citation type="submission" date="2018-05" db="EMBL/GenBank/DDBJ databases">
        <title>OmerRS3 (Oryza meridionalis Reference Sequence Version 3).</title>
        <authorList>
            <person name="Zhang J."/>
            <person name="Kudrna D."/>
            <person name="Lee S."/>
            <person name="Talag J."/>
            <person name="Welchert J."/>
            <person name="Wing R.A."/>
        </authorList>
    </citation>
    <scope>NUCLEOTIDE SEQUENCE [LARGE SCALE GENOMIC DNA]</scope>
    <source>
        <strain evidence="15">cv. OR44</strain>
    </source>
</reference>
<sequence>MAQKEGLPAGRLSAMVIDEDKCHADSTICMLSAELNFSVTVFTSPIKALDFLQNHAEGVDLVLADVHMEEMNGFDFLKVARELHKSIQVIMMSTETAMYTMKRCVKLGAQFLVNKPLDVRTIKNLWQYVDLKVLRMEKIKDLLQVMSTETAMYTMKRCVKLGAQFLVNKPLDVRTIKNLWQYVDLKVLRMEKIKDLLQGIGDESTCANETNSLAENPKNDTKKKYYLMWTPHLQKKFLHALQILGKDASPKNIKKIMGVDNIDCRQIATHLQKHRLRLTKDLKKASFTPDTSKDESNSRIGPTESHHVCRNASTLQPRSNTQPTETTMQILSEDAEYDDVYAAMRRALQYGIVFDESKHSSDPSGDEDEQVVVGGDQDGCADEANDIDSSGDHHQVAAIVTKPCNANASQEIINKTTNSDGMQATKGSKAAVFRLVDYSESDSD</sequence>
<reference evidence="15" key="1">
    <citation type="submission" date="2015-04" db="UniProtKB">
        <authorList>
            <consortium name="EnsemblPlants"/>
        </authorList>
    </citation>
    <scope>IDENTIFICATION</scope>
</reference>
<dbReference type="eggNOG" id="KOG1601">
    <property type="taxonomic scope" value="Eukaryota"/>
</dbReference>
<dbReference type="Proteomes" id="UP000008021">
    <property type="component" value="Chromosome 4"/>
</dbReference>
<evidence type="ECO:0000256" key="9">
    <source>
        <dbReference type="ARBA" id="ARBA00023163"/>
    </source>
</evidence>
<dbReference type="CDD" id="cd17584">
    <property type="entry name" value="REC_typeB_ARR-like"/>
    <property type="match status" value="1"/>
</dbReference>
<dbReference type="InterPro" id="IPR045279">
    <property type="entry name" value="ARR-like"/>
</dbReference>
<comment type="similarity">
    <text evidence="2">Belongs to the ARR family. Type-B subfamily.</text>
</comment>
<dbReference type="Gene3D" id="3.40.50.2300">
    <property type="match status" value="1"/>
</dbReference>
<evidence type="ECO:0000256" key="12">
    <source>
        <dbReference type="PROSITE-ProRule" id="PRU00169"/>
    </source>
</evidence>
<evidence type="ECO:0000313" key="15">
    <source>
        <dbReference type="EnsemblPlants" id="OMERI04G07740.1"/>
    </source>
</evidence>
<dbReference type="SUPFAM" id="SSF52172">
    <property type="entry name" value="CheY-like"/>
    <property type="match status" value="1"/>
</dbReference>
<dbReference type="Gene3D" id="1.10.10.60">
    <property type="entry name" value="Homeodomain-like"/>
    <property type="match status" value="1"/>
</dbReference>
<dbReference type="PANTHER" id="PTHR43874">
    <property type="entry name" value="TWO-COMPONENT RESPONSE REGULATOR"/>
    <property type="match status" value="1"/>
</dbReference>